<proteinExistence type="predicted"/>
<feature type="region of interest" description="Disordered" evidence="1">
    <location>
        <begin position="108"/>
        <end position="130"/>
    </location>
</feature>
<sequence>MSTTTKARTARTARIAHRCDDCRRQTIAPGHRYLRHVAFPGDDVNQSNRPYTNTECVACLSGRDPAGPLLTAGACATFCHGDVPCARPLNHDGDHQCLRCLTPDSRVPDSPVETVPSRAYHDEPHHTRPVTTVHLPTADIPA</sequence>
<dbReference type="EMBL" id="CP109071">
    <property type="protein sequence ID" value="WSA34529.1"/>
    <property type="molecule type" value="Genomic_DNA"/>
</dbReference>
<evidence type="ECO:0000256" key="1">
    <source>
        <dbReference type="SAM" id="MobiDB-lite"/>
    </source>
</evidence>
<protein>
    <submittedName>
        <fullName evidence="2">Uncharacterized protein</fullName>
    </submittedName>
</protein>
<keyword evidence="3" id="KW-1185">Reference proteome</keyword>
<gene>
    <name evidence="2" type="ORF">OIE14_11045</name>
</gene>
<evidence type="ECO:0000313" key="2">
    <source>
        <dbReference type="EMBL" id="WSA34529.1"/>
    </source>
</evidence>
<accession>A0ABZ1EJT9</accession>
<organism evidence="2 3">
    <name type="scientific">Micromonospora peucetia</name>
    <dbReference type="NCBI Taxonomy" id="47871"/>
    <lineage>
        <taxon>Bacteria</taxon>
        <taxon>Bacillati</taxon>
        <taxon>Actinomycetota</taxon>
        <taxon>Actinomycetes</taxon>
        <taxon>Micromonosporales</taxon>
        <taxon>Micromonosporaceae</taxon>
        <taxon>Micromonospora</taxon>
    </lineage>
</organism>
<evidence type="ECO:0000313" key="3">
    <source>
        <dbReference type="Proteomes" id="UP001334804"/>
    </source>
</evidence>
<reference evidence="2 3" key="1">
    <citation type="submission" date="2022-10" db="EMBL/GenBank/DDBJ databases">
        <title>The complete genomes of actinobacterial strains from the NBC collection.</title>
        <authorList>
            <person name="Joergensen T.S."/>
            <person name="Alvarez Arevalo M."/>
            <person name="Sterndorff E.B."/>
            <person name="Faurdal D."/>
            <person name="Vuksanovic O."/>
            <person name="Mourched A.-S."/>
            <person name="Charusanti P."/>
            <person name="Shaw S."/>
            <person name="Blin K."/>
            <person name="Weber T."/>
        </authorList>
    </citation>
    <scope>NUCLEOTIDE SEQUENCE [LARGE SCALE GENOMIC DNA]</scope>
    <source>
        <strain evidence="2 3">NBC 01809</strain>
    </source>
</reference>
<dbReference type="Proteomes" id="UP001334804">
    <property type="component" value="Chromosome"/>
</dbReference>
<name>A0ABZ1EJT9_9ACTN</name>
<dbReference type="RefSeq" id="WP_326564535.1">
    <property type="nucleotide sequence ID" value="NZ_CP109071.1"/>
</dbReference>